<organism evidence="2 3">
    <name type="scientific">Stenotrophomonas mori</name>
    <dbReference type="NCBI Taxonomy" id="2871096"/>
    <lineage>
        <taxon>Bacteria</taxon>
        <taxon>Pseudomonadati</taxon>
        <taxon>Pseudomonadota</taxon>
        <taxon>Gammaproteobacteria</taxon>
        <taxon>Lysobacterales</taxon>
        <taxon>Lysobacteraceae</taxon>
        <taxon>Stenotrophomonas</taxon>
    </lineage>
</organism>
<evidence type="ECO:0000256" key="1">
    <source>
        <dbReference type="ARBA" id="ARBA00022679"/>
    </source>
</evidence>
<keyword evidence="3" id="KW-1185">Reference proteome</keyword>
<name>A0ABT0SH24_9GAMM</name>
<dbReference type="RefSeq" id="WP_250063769.1">
    <property type="nucleotide sequence ID" value="NZ_JAIKTS010000002.1"/>
</dbReference>
<dbReference type="Gene3D" id="3.30.1540.10">
    <property type="entry name" value="formyl-coa transferase, domain 3"/>
    <property type="match status" value="1"/>
</dbReference>
<dbReference type="Gene3D" id="3.40.50.10540">
    <property type="entry name" value="Crotonobetainyl-coa:carnitine coa-transferase, domain 1"/>
    <property type="match status" value="1"/>
</dbReference>
<keyword evidence="1 2" id="KW-0808">Transferase</keyword>
<dbReference type="GO" id="GO:0016740">
    <property type="term" value="F:transferase activity"/>
    <property type="evidence" value="ECO:0007669"/>
    <property type="project" value="UniProtKB-KW"/>
</dbReference>
<dbReference type="InterPro" id="IPR003673">
    <property type="entry name" value="CoA-Trfase_fam_III"/>
</dbReference>
<protein>
    <submittedName>
        <fullName evidence="2">CoA transferase</fullName>
    </submittedName>
</protein>
<dbReference type="Pfam" id="PF02515">
    <property type="entry name" value="CoA_transf_3"/>
    <property type="match status" value="1"/>
</dbReference>
<dbReference type="InterPro" id="IPR044855">
    <property type="entry name" value="CoA-Trfase_III_dom3_sf"/>
</dbReference>
<comment type="caution">
    <text evidence="2">The sequence shown here is derived from an EMBL/GenBank/DDBJ whole genome shotgun (WGS) entry which is preliminary data.</text>
</comment>
<reference evidence="2 3" key="1">
    <citation type="submission" date="2021-08" db="EMBL/GenBank/DDBJ databases">
        <title>Novel members of of the genus Stenotrophomonas from differernt environment.</title>
        <authorList>
            <person name="Deng Y."/>
        </authorList>
    </citation>
    <scope>NUCLEOTIDE SEQUENCE [LARGE SCALE GENOMIC DNA]</scope>
    <source>
        <strain evidence="2 3">CPCC 101365</strain>
    </source>
</reference>
<dbReference type="EMBL" id="JAIKTS010000002">
    <property type="protein sequence ID" value="MCL7714627.1"/>
    <property type="molecule type" value="Genomic_DNA"/>
</dbReference>
<evidence type="ECO:0000313" key="2">
    <source>
        <dbReference type="EMBL" id="MCL7714627.1"/>
    </source>
</evidence>
<dbReference type="InterPro" id="IPR050483">
    <property type="entry name" value="CoA-transferase_III_domain"/>
</dbReference>
<accession>A0ABT0SH24</accession>
<dbReference type="PANTHER" id="PTHR48207:SF3">
    <property type="entry name" value="SUCCINATE--HYDROXYMETHYLGLUTARATE COA-TRANSFERASE"/>
    <property type="match status" value="1"/>
</dbReference>
<dbReference type="Proteomes" id="UP001431235">
    <property type="component" value="Unassembled WGS sequence"/>
</dbReference>
<dbReference type="InterPro" id="IPR023606">
    <property type="entry name" value="CoA-Trfase_III_dom_1_sf"/>
</dbReference>
<dbReference type="PANTHER" id="PTHR48207">
    <property type="entry name" value="SUCCINATE--HYDROXYMETHYLGLUTARATE COA-TRANSFERASE"/>
    <property type="match status" value="1"/>
</dbReference>
<gene>
    <name evidence="2" type="ORF">K5L01_08230</name>
</gene>
<sequence length="411" mass="43297">MKLLEGIRVLDLSRILAGPWATQVLADFGAEVIKVERPGIGDDTRGWGPPFLADADGGDTTESAYYLCANRGKQSVAIDFTRPEGQALVRALAERSQVLVENYKVGGLAKYGLDFASLQALNPSLVYCSITGFGQDGPYAQRAGYDAAIQAMGGLMSVTGEADGAPGGGPQKVGVAATDLMTGMYAATAILAALRHAERTGSGQQIDLALLDTQVAWLANQASNWLVGGVVPERQGSAHPSIVPYQVMPAADGHFMLAVGNDAQFARFCEVLGEPGLASDPRYATNAGRVAQRGVLVPLLQRSLRARPAAEWLARLERAGVPASPVNRIDQVFQDPQVQARGLRITLPHASGAQVAMVRNPLRFSATPLRYGDAAPLRGQHTCQVLGGLLGLDAERLQALQRLGVVEAAGG</sequence>
<dbReference type="SUPFAM" id="SSF89796">
    <property type="entry name" value="CoA-transferase family III (CaiB/BaiF)"/>
    <property type="match status" value="1"/>
</dbReference>
<proteinExistence type="predicted"/>
<evidence type="ECO:0000313" key="3">
    <source>
        <dbReference type="Proteomes" id="UP001431235"/>
    </source>
</evidence>